<name>A0A381Y8X6_9ZZZZ</name>
<gene>
    <name evidence="1" type="ORF">METZ01_LOCUS126332</name>
</gene>
<sequence length="327" mass="37525">MALADTLKIFFRIYFICSSLTGNIISEINKKNFKVFRFNVKLQKINIKHDAEKTISIIKKYGNNNSMLILDSYVLSKQWENSVKPFVQKLIVIDDQPNRTHNCDLLIDQNLSSDNKKYYEKLLPKKTKKLLGPKFVMIRKELNSLRRYVKIRTFPIENILVSFGGTDTDNQSIKILNLFQKIDSNLHFDIVLGKGNKNKKYIKNICSKQKNFSYHEQINYIGKLMLKSDISIGSSGSTAWERCCLGLPSIISICAKNQKNTANELSKRNCVINLGDVKQLDGSDYKTSIDKISKHQLEKMSKNSFKLVDGNGTERILGHILDMSLRN</sequence>
<dbReference type="EMBL" id="UINC01017657">
    <property type="protein sequence ID" value="SVA73478.1"/>
    <property type="molecule type" value="Genomic_DNA"/>
</dbReference>
<accession>A0A381Y8X6</accession>
<dbReference type="Gene3D" id="3.40.50.11190">
    <property type="match status" value="1"/>
</dbReference>
<protein>
    <recommendedName>
        <fullName evidence="2">Glycosyl transferase family 28 C-terminal domain-containing protein</fullName>
    </recommendedName>
</protein>
<dbReference type="AlphaFoldDB" id="A0A381Y8X6"/>
<proteinExistence type="predicted"/>
<dbReference type="Gene3D" id="3.40.50.2000">
    <property type="entry name" value="Glycogen Phosphorylase B"/>
    <property type="match status" value="1"/>
</dbReference>
<organism evidence="1">
    <name type="scientific">marine metagenome</name>
    <dbReference type="NCBI Taxonomy" id="408172"/>
    <lineage>
        <taxon>unclassified sequences</taxon>
        <taxon>metagenomes</taxon>
        <taxon>ecological metagenomes</taxon>
    </lineage>
</organism>
<dbReference type="InterPro" id="IPR020023">
    <property type="entry name" value="PseG"/>
</dbReference>
<evidence type="ECO:0000313" key="1">
    <source>
        <dbReference type="EMBL" id="SVA73478.1"/>
    </source>
</evidence>
<dbReference type="SUPFAM" id="SSF53756">
    <property type="entry name" value="UDP-Glycosyltransferase/glycogen phosphorylase"/>
    <property type="match status" value="1"/>
</dbReference>
<dbReference type="NCBIfam" id="TIGR03590">
    <property type="entry name" value="PseG"/>
    <property type="match status" value="1"/>
</dbReference>
<reference evidence="1" key="1">
    <citation type="submission" date="2018-05" db="EMBL/GenBank/DDBJ databases">
        <authorList>
            <person name="Lanie J.A."/>
            <person name="Ng W.-L."/>
            <person name="Kazmierczak K.M."/>
            <person name="Andrzejewski T.M."/>
            <person name="Davidsen T.M."/>
            <person name="Wayne K.J."/>
            <person name="Tettelin H."/>
            <person name="Glass J.I."/>
            <person name="Rusch D."/>
            <person name="Podicherti R."/>
            <person name="Tsui H.-C.T."/>
            <person name="Winkler M.E."/>
        </authorList>
    </citation>
    <scope>NUCLEOTIDE SEQUENCE</scope>
</reference>
<evidence type="ECO:0008006" key="2">
    <source>
        <dbReference type="Google" id="ProtNLM"/>
    </source>
</evidence>